<comment type="subunit">
    <text evidence="3">Component of complex II composed of eight subunits in plants: four classical SDH subunits SDH1, SDH2, SDH3 and SDH4 (a flavoprotein (FP), an iron-sulfur protein (IP), and a cytochrome b composed of a large and a small subunit.), as well as four subunits unknown in mitochondria from bacteria and heterotrophic eukaryotes.</text>
</comment>
<dbReference type="AlphaFoldDB" id="A0A8T0CER0"/>
<evidence type="ECO:0000313" key="13">
    <source>
        <dbReference type="Proteomes" id="UP000806378"/>
    </source>
</evidence>
<evidence type="ECO:0000256" key="2">
    <source>
        <dbReference type="ARBA" id="ARBA00004434"/>
    </source>
</evidence>
<dbReference type="GO" id="GO:0046872">
    <property type="term" value="F:metal ion binding"/>
    <property type="evidence" value="ECO:0007669"/>
    <property type="project" value="UniProtKB-KW"/>
</dbReference>
<dbReference type="Proteomes" id="UP000806378">
    <property type="component" value="Unassembled WGS sequence"/>
</dbReference>
<evidence type="ECO:0000256" key="1">
    <source>
        <dbReference type="ARBA" id="ARBA00004141"/>
    </source>
</evidence>
<keyword evidence="6 10" id="KW-0479">Metal-binding</keyword>
<comment type="subcellular location">
    <subcellularLocation>
        <location evidence="1">Membrane</location>
        <topology evidence="1">Multi-pass membrane protein</topology>
    </subcellularLocation>
    <subcellularLocation>
        <location evidence="2">Mitochondrion inner membrane</location>
        <topology evidence="2">Single-pass membrane protein</topology>
    </subcellularLocation>
</comment>
<dbReference type="GO" id="GO:0045273">
    <property type="term" value="C:respiratory chain complex II (succinate dehydrogenase)"/>
    <property type="evidence" value="ECO:0007669"/>
    <property type="project" value="UniProtKB-ARBA"/>
</dbReference>
<evidence type="ECO:0000256" key="8">
    <source>
        <dbReference type="ARBA" id="ARBA00023004"/>
    </source>
</evidence>
<gene>
    <name evidence="12" type="ORF">BT93_L0174</name>
</gene>
<dbReference type="InterPro" id="IPR034804">
    <property type="entry name" value="SQR/QFR_C/D"/>
</dbReference>
<keyword evidence="9 11" id="KW-0472">Membrane</keyword>
<dbReference type="EMBL" id="MU098378">
    <property type="protein sequence ID" value="KAF7845891.1"/>
    <property type="molecule type" value="Genomic_DNA"/>
</dbReference>
<sequence>MTAEQASTQILAKQRLNRPVAPHLAIYKAQVTWYLSALNRVTGVILSGTFYAFGLAYLAAPALGWHLETASLVAAFASFPVWAKFGTKLFFSLPFTFHSFNGLRHLTWDTGRAFTNRQVQVTGWSVVGLTFVTSLLLAVV</sequence>
<dbReference type="PANTHER" id="PTHR10978:SF5">
    <property type="entry name" value="SUCCINATE DEHYDROGENASE CYTOCHROME B560 SUBUNIT, MITOCHONDRIAL"/>
    <property type="match status" value="1"/>
</dbReference>
<evidence type="ECO:0000256" key="6">
    <source>
        <dbReference type="ARBA" id="ARBA00022723"/>
    </source>
</evidence>
<dbReference type="PROSITE" id="PS01001">
    <property type="entry name" value="SDH_CYT_2"/>
    <property type="match status" value="1"/>
</dbReference>
<keyword evidence="13" id="KW-1185">Reference proteome</keyword>
<comment type="cofactor">
    <cofactor evidence="10">
        <name>heme</name>
        <dbReference type="ChEBI" id="CHEBI:30413"/>
    </cofactor>
    <text evidence="10">The heme is bound between the two transmembrane subunits.</text>
</comment>
<evidence type="ECO:0000256" key="9">
    <source>
        <dbReference type="ARBA" id="ARBA00023136"/>
    </source>
</evidence>
<evidence type="ECO:0000256" key="11">
    <source>
        <dbReference type="SAM" id="Phobius"/>
    </source>
</evidence>
<accession>A0A8T0CER0</accession>
<comment type="caution">
    <text evidence="12">The sequence shown here is derived from an EMBL/GenBank/DDBJ whole genome shotgun (WGS) entry which is preliminary data.</text>
</comment>
<evidence type="ECO:0000313" key="12">
    <source>
        <dbReference type="EMBL" id="KAF7845891.1"/>
    </source>
</evidence>
<feature type="binding site" description="axial binding residue" evidence="10">
    <location>
        <position position="98"/>
    </location>
    <ligand>
        <name>heme</name>
        <dbReference type="ChEBI" id="CHEBI:30413"/>
        <note>ligand shared with second transmembrane subunit</note>
    </ligand>
    <ligandPart>
        <name>Fe</name>
        <dbReference type="ChEBI" id="CHEBI:18248"/>
    </ligandPart>
</feature>
<evidence type="ECO:0000256" key="10">
    <source>
        <dbReference type="PIRSR" id="PIRSR000178-1"/>
    </source>
</evidence>
<protein>
    <recommendedName>
        <fullName evidence="14">Succinate dehydrogenase subunit C</fullName>
    </recommendedName>
</protein>
<evidence type="ECO:0000256" key="4">
    <source>
        <dbReference type="ARBA" id="ARBA00022617"/>
    </source>
</evidence>
<dbReference type="CDD" id="cd03499">
    <property type="entry name" value="SQR_TypeC_SdhC"/>
    <property type="match status" value="1"/>
</dbReference>
<reference evidence="12" key="1">
    <citation type="submission" date="2020-05" db="EMBL/GenBank/DDBJ databases">
        <title>WGS assembly of Corymbia citriodora subspecies variegata.</title>
        <authorList>
            <person name="Barry K."/>
            <person name="Hundley H."/>
            <person name="Shu S."/>
            <person name="Jenkins J."/>
            <person name="Grimwood J."/>
            <person name="Baten A."/>
        </authorList>
    </citation>
    <scope>NUCLEOTIDE SEQUENCE</scope>
    <source>
        <strain evidence="12">CV2-018</strain>
    </source>
</reference>
<feature type="transmembrane region" description="Helical" evidence="11">
    <location>
        <begin position="72"/>
        <end position="91"/>
    </location>
</feature>
<evidence type="ECO:0000256" key="3">
    <source>
        <dbReference type="ARBA" id="ARBA00011313"/>
    </source>
</evidence>
<feature type="transmembrane region" description="Helical" evidence="11">
    <location>
        <begin position="41"/>
        <end position="60"/>
    </location>
</feature>
<evidence type="ECO:0000256" key="7">
    <source>
        <dbReference type="ARBA" id="ARBA00022989"/>
    </source>
</evidence>
<keyword evidence="7 11" id="KW-1133">Transmembrane helix</keyword>
<dbReference type="Pfam" id="PF01127">
    <property type="entry name" value="Sdh_cyt"/>
    <property type="match status" value="1"/>
</dbReference>
<keyword evidence="8 10" id="KW-0408">Iron</keyword>
<keyword evidence="4 10" id="KW-0349">Heme</keyword>
<dbReference type="GO" id="GO:0009055">
    <property type="term" value="F:electron transfer activity"/>
    <property type="evidence" value="ECO:0007669"/>
    <property type="project" value="InterPro"/>
</dbReference>
<dbReference type="Gramene" id="rna-gnl|WGS:JABURB|Cocit.L0174.1">
    <property type="protein sequence ID" value="cds-KAF7845891.1"/>
    <property type="gene ID" value="gene-BT93_L0174"/>
</dbReference>
<name>A0A8T0CER0_CORYI</name>
<dbReference type="GO" id="GO:0006099">
    <property type="term" value="P:tricarboxylic acid cycle"/>
    <property type="evidence" value="ECO:0007669"/>
    <property type="project" value="InterPro"/>
</dbReference>
<evidence type="ECO:0008006" key="14">
    <source>
        <dbReference type="Google" id="ProtNLM"/>
    </source>
</evidence>
<dbReference type="InterPro" id="IPR018495">
    <property type="entry name" value="Succ_DH_cyt_bsu_CS"/>
</dbReference>
<dbReference type="Gene3D" id="1.20.1300.10">
    <property type="entry name" value="Fumarate reductase/succinate dehydrogenase, transmembrane subunit"/>
    <property type="match status" value="1"/>
</dbReference>
<dbReference type="GO" id="GO:0006121">
    <property type="term" value="P:mitochondrial electron transport, succinate to ubiquinone"/>
    <property type="evidence" value="ECO:0007669"/>
    <property type="project" value="TreeGrafter"/>
</dbReference>
<organism evidence="12 13">
    <name type="scientific">Corymbia citriodora subsp. variegata</name>
    <dbReference type="NCBI Taxonomy" id="360336"/>
    <lineage>
        <taxon>Eukaryota</taxon>
        <taxon>Viridiplantae</taxon>
        <taxon>Streptophyta</taxon>
        <taxon>Embryophyta</taxon>
        <taxon>Tracheophyta</taxon>
        <taxon>Spermatophyta</taxon>
        <taxon>Magnoliopsida</taxon>
        <taxon>eudicotyledons</taxon>
        <taxon>Gunneridae</taxon>
        <taxon>Pentapetalae</taxon>
        <taxon>rosids</taxon>
        <taxon>malvids</taxon>
        <taxon>Myrtales</taxon>
        <taxon>Myrtaceae</taxon>
        <taxon>Myrtoideae</taxon>
        <taxon>Eucalypteae</taxon>
        <taxon>Corymbia</taxon>
    </lineage>
</organism>
<evidence type="ECO:0000256" key="5">
    <source>
        <dbReference type="ARBA" id="ARBA00022692"/>
    </source>
</evidence>
<dbReference type="OrthoDB" id="588261at2759"/>
<dbReference type="PIRSF" id="PIRSF000178">
    <property type="entry name" value="SDH_cyt_b560"/>
    <property type="match status" value="1"/>
</dbReference>
<dbReference type="PANTHER" id="PTHR10978">
    <property type="entry name" value="SUCCINATE DEHYDROGENASE CYTOCHROME B560 SUBUNIT"/>
    <property type="match status" value="1"/>
</dbReference>
<dbReference type="InterPro" id="IPR000701">
    <property type="entry name" value="SuccDH_FuR_B_TM-su"/>
</dbReference>
<dbReference type="InterPro" id="IPR014314">
    <property type="entry name" value="Succ_DH_cytb556"/>
</dbReference>
<feature type="transmembrane region" description="Helical" evidence="11">
    <location>
        <begin position="121"/>
        <end position="139"/>
    </location>
</feature>
<dbReference type="SUPFAM" id="SSF81343">
    <property type="entry name" value="Fumarate reductase respiratory complex transmembrane subunits"/>
    <property type="match status" value="1"/>
</dbReference>
<dbReference type="NCBIfam" id="TIGR02970">
    <property type="entry name" value="succ_dehyd_cytB"/>
    <property type="match status" value="1"/>
</dbReference>
<keyword evidence="5 11" id="KW-0812">Transmembrane</keyword>
<dbReference type="GO" id="GO:0005743">
    <property type="term" value="C:mitochondrial inner membrane"/>
    <property type="evidence" value="ECO:0007669"/>
    <property type="project" value="UniProtKB-SubCell"/>
</dbReference>
<proteinExistence type="predicted"/>